<dbReference type="Proteomes" id="UP001321421">
    <property type="component" value="Chromosome"/>
</dbReference>
<evidence type="ECO:0000313" key="2">
    <source>
        <dbReference type="EMBL" id="BDZ58081.1"/>
    </source>
</evidence>
<protein>
    <submittedName>
        <fullName evidence="2">Uncharacterized protein</fullName>
    </submittedName>
</protein>
<keyword evidence="1" id="KW-0812">Transmembrane</keyword>
<dbReference type="EMBL" id="AP027735">
    <property type="protein sequence ID" value="BDZ58081.1"/>
    <property type="molecule type" value="Genomic_DNA"/>
</dbReference>
<keyword evidence="3" id="KW-1185">Reference proteome</keyword>
<reference evidence="3" key="1">
    <citation type="journal article" date="2019" name="Int. J. Syst. Evol. Microbiol.">
        <title>The Global Catalogue of Microorganisms (GCM) 10K type strain sequencing project: providing services to taxonomists for standard genome sequencing and annotation.</title>
        <authorList>
            <consortium name="The Broad Institute Genomics Platform"/>
            <consortium name="The Broad Institute Genome Sequencing Center for Infectious Disease"/>
            <person name="Wu L."/>
            <person name="Ma J."/>
        </authorList>
    </citation>
    <scope>NUCLEOTIDE SEQUENCE [LARGE SCALE GENOMIC DNA]</scope>
    <source>
        <strain evidence="3">NBRC 110608</strain>
    </source>
</reference>
<feature type="transmembrane region" description="Helical" evidence="1">
    <location>
        <begin position="20"/>
        <end position="38"/>
    </location>
</feature>
<dbReference type="RefSeq" id="WP_289232849.1">
    <property type="nucleotide sequence ID" value="NZ_AP027735.1"/>
</dbReference>
<organism evidence="2 3">
    <name type="scientific">Barrientosiimonas endolithica</name>
    <dbReference type="NCBI Taxonomy" id="1535208"/>
    <lineage>
        <taxon>Bacteria</taxon>
        <taxon>Bacillati</taxon>
        <taxon>Actinomycetota</taxon>
        <taxon>Actinomycetes</taxon>
        <taxon>Micrococcales</taxon>
        <taxon>Dermacoccaceae</taxon>
        <taxon>Barrientosiimonas</taxon>
    </lineage>
</organism>
<gene>
    <name evidence="2" type="ORF">GCM10025872_17380</name>
</gene>
<evidence type="ECO:0000256" key="1">
    <source>
        <dbReference type="SAM" id="Phobius"/>
    </source>
</evidence>
<accession>A0ABN6YPT0</accession>
<keyword evidence="1" id="KW-0472">Membrane</keyword>
<sequence>MNDRGNDELEVPGGSDSSTALVVAAWVVVAIPLLYGVWQAILKALQLFGG</sequence>
<evidence type="ECO:0000313" key="3">
    <source>
        <dbReference type="Proteomes" id="UP001321421"/>
    </source>
</evidence>
<keyword evidence="1" id="KW-1133">Transmembrane helix</keyword>
<proteinExistence type="predicted"/>
<name>A0ABN6YPT0_9MICO</name>